<accession>A0A381YI28</accession>
<evidence type="ECO:0000313" key="2">
    <source>
        <dbReference type="EMBL" id="SVA76756.1"/>
    </source>
</evidence>
<feature type="non-terminal residue" evidence="2">
    <location>
        <position position="46"/>
    </location>
</feature>
<dbReference type="EMBL" id="UINC01018302">
    <property type="protein sequence ID" value="SVA76756.1"/>
    <property type="molecule type" value="Genomic_DNA"/>
</dbReference>
<evidence type="ECO:0000256" key="1">
    <source>
        <dbReference type="SAM" id="MobiDB-lite"/>
    </source>
</evidence>
<feature type="compositionally biased region" description="Polar residues" evidence="1">
    <location>
        <begin position="1"/>
        <end position="19"/>
    </location>
</feature>
<protein>
    <submittedName>
        <fullName evidence="2">Uncharacterized protein</fullName>
    </submittedName>
</protein>
<reference evidence="2" key="1">
    <citation type="submission" date="2018-05" db="EMBL/GenBank/DDBJ databases">
        <authorList>
            <person name="Lanie J.A."/>
            <person name="Ng W.-L."/>
            <person name="Kazmierczak K.M."/>
            <person name="Andrzejewski T.M."/>
            <person name="Davidsen T.M."/>
            <person name="Wayne K.J."/>
            <person name="Tettelin H."/>
            <person name="Glass J.I."/>
            <person name="Rusch D."/>
            <person name="Podicherti R."/>
            <person name="Tsui H.-C.T."/>
            <person name="Winkler M.E."/>
        </authorList>
    </citation>
    <scope>NUCLEOTIDE SEQUENCE</scope>
</reference>
<gene>
    <name evidence="2" type="ORF">METZ01_LOCUS129610</name>
</gene>
<feature type="region of interest" description="Disordered" evidence="1">
    <location>
        <begin position="1"/>
        <end position="27"/>
    </location>
</feature>
<organism evidence="2">
    <name type="scientific">marine metagenome</name>
    <dbReference type="NCBI Taxonomy" id="408172"/>
    <lineage>
        <taxon>unclassified sequences</taxon>
        <taxon>metagenomes</taxon>
        <taxon>ecological metagenomes</taxon>
    </lineage>
</organism>
<sequence length="46" mass="5090">MKGAHWSSTSAARTTSPMETNTSTETAFTTWSNRGSLILYRVIPLE</sequence>
<name>A0A381YI28_9ZZZZ</name>
<dbReference type="AlphaFoldDB" id="A0A381YI28"/>
<proteinExistence type="predicted"/>